<feature type="domain" description="Fido" evidence="7">
    <location>
        <begin position="99"/>
        <end position="236"/>
    </location>
</feature>
<dbReference type="InterPro" id="IPR003812">
    <property type="entry name" value="Fido"/>
</dbReference>
<dbReference type="SUPFAM" id="SSF140931">
    <property type="entry name" value="Fic-like"/>
    <property type="match status" value="1"/>
</dbReference>
<dbReference type="PROSITE" id="PS51000">
    <property type="entry name" value="HTH_DEOR_2"/>
    <property type="match status" value="1"/>
</dbReference>
<keyword evidence="1" id="KW-0805">Transcription regulation</keyword>
<dbReference type="InterPro" id="IPR036388">
    <property type="entry name" value="WH-like_DNA-bd_sf"/>
</dbReference>
<dbReference type="InterPro" id="IPR001034">
    <property type="entry name" value="DeoR_HTH"/>
</dbReference>
<dbReference type="GO" id="GO:0003700">
    <property type="term" value="F:DNA-binding transcription factor activity"/>
    <property type="evidence" value="ECO:0007669"/>
    <property type="project" value="InterPro"/>
</dbReference>
<feature type="binding site" evidence="4">
    <location>
        <begin position="177"/>
        <end position="184"/>
    </location>
    <ligand>
        <name>ATP</name>
        <dbReference type="ChEBI" id="CHEBI:30616"/>
    </ligand>
</feature>
<dbReference type="Pfam" id="PF08279">
    <property type="entry name" value="HTH_11"/>
    <property type="match status" value="1"/>
</dbReference>
<gene>
    <name evidence="8" type="ORF">FJR47_03790</name>
</gene>
<keyword evidence="4" id="KW-0547">Nucleotide-binding</keyword>
<evidence type="ECO:0000313" key="9">
    <source>
        <dbReference type="Proteomes" id="UP000326061"/>
    </source>
</evidence>
<evidence type="ECO:0000256" key="4">
    <source>
        <dbReference type="PIRSR" id="PIRSR640198-2"/>
    </source>
</evidence>
<dbReference type="Pfam" id="PF02661">
    <property type="entry name" value="Fic"/>
    <property type="match status" value="1"/>
</dbReference>
<feature type="binding site" evidence="4">
    <location>
        <begin position="214"/>
        <end position="215"/>
    </location>
    <ligand>
        <name>ATP</name>
        <dbReference type="ChEBI" id="CHEBI:30616"/>
    </ligand>
</feature>
<keyword evidence="4" id="KW-0067">ATP-binding</keyword>
<evidence type="ECO:0000256" key="2">
    <source>
        <dbReference type="ARBA" id="ARBA00023163"/>
    </source>
</evidence>
<feature type="domain" description="HTH deoR-type" evidence="6">
    <location>
        <begin position="258"/>
        <end position="320"/>
    </location>
</feature>
<proteinExistence type="predicted"/>
<reference evidence="9" key="1">
    <citation type="submission" date="2019-06" db="EMBL/GenBank/DDBJ databases">
        <title>Sulfurimonas gotlandica sp. nov., a chemoautotrophic and psychrotolerant epsilonproteobacterium isolated from a pelagic redoxcline, and an emended description of the genus Sulfurimonas.</title>
        <authorList>
            <person name="Wang S."/>
            <person name="Jiang L."/>
            <person name="Shao Z."/>
        </authorList>
    </citation>
    <scope>NUCLEOTIDE SEQUENCE [LARGE SCALE GENOMIC DNA]</scope>
    <source>
        <strain evidence="9">1-1N</strain>
    </source>
</reference>
<dbReference type="PROSITE" id="PS51459">
    <property type="entry name" value="FIDO"/>
    <property type="match status" value="1"/>
</dbReference>
<dbReference type="AlphaFoldDB" id="A0AAJ4A3E0"/>
<dbReference type="Gene3D" id="1.10.3290.10">
    <property type="entry name" value="Fido-like domain"/>
    <property type="match status" value="1"/>
</dbReference>
<evidence type="ECO:0000256" key="5">
    <source>
        <dbReference type="PIRSR" id="PIRSR640198-3"/>
    </source>
</evidence>
<dbReference type="EMBL" id="CP041166">
    <property type="protein sequence ID" value="QFR43070.1"/>
    <property type="molecule type" value="Genomic_DNA"/>
</dbReference>
<organism evidence="8 9">
    <name type="scientific">Sulfurimonas xiamenensis</name>
    <dbReference type="NCBI Taxonomy" id="2590021"/>
    <lineage>
        <taxon>Bacteria</taxon>
        <taxon>Pseudomonadati</taxon>
        <taxon>Campylobacterota</taxon>
        <taxon>Epsilonproteobacteria</taxon>
        <taxon>Campylobacterales</taxon>
        <taxon>Sulfurimonadaceae</taxon>
        <taxon>Sulfurimonas</taxon>
    </lineage>
</organism>
<sequence length="320" mass="36494">MSSTPPYTITSKILKLSTRISEELTKLQFNKASKVNPMLRKKNRIKTLAGTLEIEGNFLGEEKITAILDGKKVLGTVKEVAEVNGAIKAYERLDEYKYDELDDLFLAHKILMGEILSSAGSFRGVNVQVGEHIAPQPSMVNDLMTNLFAWLKNSDEHMLLKSCIFHYEFEFIHPFSDGNGRIGRLWQSVILNSFNPIFSLLPTESIVRDHQEEYYKAIENSTELGESTPFIEFMLEMILQSMQKVKNDVPINVPKDVPIKRLNKIIELVIENRDITIAQLANMLEVSDKTIKRDIAKLKEQNRLTRVGSLKSGHWEIYHG</sequence>
<dbReference type="InterPro" id="IPR036597">
    <property type="entry name" value="Fido-like_dom_sf"/>
</dbReference>
<dbReference type="SMART" id="SM00420">
    <property type="entry name" value="HTH_DEOR"/>
    <property type="match status" value="1"/>
</dbReference>
<accession>A0AAJ4A3E0</accession>
<feature type="active site" evidence="3">
    <location>
        <position position="173"/>
    </location>
</feature>
<evidence type="ECO:0000256" key="3">
    <source>
        <dbReference type="PIRSR" id="PIRSR640198-1"/>
    </source>
</evidence>
<name>A0AAJ4A3E0_9BACT</name>
<dbReference type="PANTHER" id="PTHR13504">
    <property type="entry name" value="FIDO DOMAIN-CONTAINING PROTEIN DDB_G0283145"/>
    <property type="match status" value="1"/>
</dbReference>
<evidence type="ECO:0000256" key="1">
    <source>
        <dbReference type="ARBA" id="ARBA00023015"/>
    </source>
</evidence>
<keyword evidence="2" id="KW-0804">Transcription</keyword>
<feature type="binding site" evidence="4">
    <location>
        <begin position="129"/>
        <end position="132"/>
    </location>
    <ligand>
        <name>ATP</name>
        <dbReference type="ChEBI" id="CHEBI:30616"/>
    </ligand>
</feature>
<dbReference type="PANTHER" id="PTHR13504:SF38">
    <property type="entry name" value="FIDO DOMAIN-CONTAINING PROTEIN"/>
    <property type="match status" value="1"/>
</dbReference>
<dbReference type="KEGG" id="suln:FJR47_03790"/>
<keyword evidence="9" id="KW-1185">Reference proteome</keyword>
<dbReference type="InterPro" id="IPR036390">
    <property type="entry name" value="WH_DNA-bd_sf"/>
</dbReference>
<protein>
    <submittedName>
        <fullName evidence="8">Fic family protein</fullName>
    </submittedName>
</protein>
<dbReference type="SUPFAM" id="SSF46785">
    <property type="entry name" value="Winged helix' DNA-binding domain"/>
    <property type="match status" value="1"/>
</dbReference>
<dbReference type="InterPro" id="IPR013196">
    <property type="entry name" value="HTH_11"/>
</dbReference>
<evidence type="ECO:0000313" key="8">
    <source>
        <dbReference type="EMBL" id="QFR43070.1"/>
    </source>
</evidence>
<dbReference type="Gene3D" id="1.10.10.10">
    <property type="entry name" value="Winged helix-like DNA-binding domain superfamily/Winged helix DNA-binding domain"/>
    <property type="match status" value="1"/>
</dbReference>
<dbReference type="GO" id="GO:0005524">
    <property type="term" value="F:ATP binding"/>
    <property type="evidence" value="ECO:0007669"/>
    <property type="project" value="UniProtKB-KW"/>
</dbReference>
<evidence type="ECO:0000259" key="6">
    <source>
        <dbReference type="PROSITE" id="PS51000"/>
    </source>
</evidence>
<dbReference type="InterPro" id="IPR040198">
    <property type="entry name" value="Fido_containing"/>
</dbReference>
<evidence type="ECO:0000259" key="7">
    <source>
        <dbReference type="PROSITE" id="PS51459"/>
    </source>
</evidence>
<dbReference type="Proteomes" id="UP000326061">
    <property type="component" value="Chromosome"/>
</dbReference>
<dbReference type="RefSeq" id="WP_152299133.1">
    <property type="nucleotide sequence ID" value="NZ_CP041166.1"/>
</dbReference>
<feature type="site" description="Important for autoinhibition of adenylyltransferase activity" evidence="5">
    <location>
        <position position="55"/>
    </location>
</feature>